<dbReference type="AlphaFoldDB" id="A0A8H6CFC5"/>
<protein>
    <recommendedName>
        <fullName evidence="2">Non-reducing end beta-L-arabinofuranosidase-like GH127 catalytic domain-containing protein</fullName>
    </recommendedName>
</protein>
<evidence type="ECO:0000313" key="4">
    <source>
        <dbReference type="Proteomes" id="UP000593566"/>
    </source>
</evidence>
<dbReference type="GO" id="GO:0005975">
    <property type="term" value="P:carbohydrate metabolic process"/>
    <property type="evidence" value="ECO:0007669"/>
    <property type="project" value="InterPro"/>
</dbReference>
<proteinExistence type="predicted"/>
<evidence type="ECO:0000259" key="2">
    <source>
        <dbReference type="Pfam" id="PF07944"/>
    </source>
</evidence>
<keyword evidence="1" id="KW-0812">Transmembrane</keyword>
<dbReference type="PANTHER" id="PTHR31151:SF0">
    <property type="entry name" value="PROLINE-TRNA LIGASE (DUF1680)"/>
    <property type="match status" value="1"/>
</dbReference>
<dbReference type="PANTHER" id="PTHR31151">
    <property type="entry name" value="PROLINE-TRNA LIGASE (DUF1680)"/>
    <property type="match status" value="1"/>
</dbReference>
<dbReference type="SUPFAM" id="SSF48208">
    <property type="entry name" value="Six-hairpin glycosidases"/>
    <property type="match status" value="1"/>
</dbReference>
<accession>A0A8H6CFC5</accession>
<sequence>MLYHQIREKRKVATLRTEHELKDYSRQVETRINKVTWLPAARWLPLALLLSISLFVLWMQLGGRVPLFQCLEEILRRLAFWPFDSSSSTPNVTSLAPYIFQPLPLGSIQPLGWTNDQLKLMADGLAGHQYDFYHLVHQSPWIGGNSEYSVLNEGLPYWFNGLVPLAYGLNDSRLIAQVEDATEYIVAHQWEDGWLGPEAPADRDLWARYPLFLGLIQLVEADITQANRVVPAMYTFIDLMHSMLVENTGLTQIWGRVRFPDMLISLQWLYENYPLGNQTMMLDTMSLLESRGFDWSSYWTEDNFIFVDLDTIQDDIDGGSPRFPFVHGVNAAQGLKAGATIYRYTGNDSILQNNRNGVNWTFSYHGDVAGSIIGDERETGLGSNRGSELCTAVETMYSMSYLYHTLGDNYFADRCERAAFNALPVSITADHWARQYLAVASEPYAKPLSGENPFWNVGDLGIIYGLEPNYPCCTVNMPQGLPKFLSASFVQIGDNDLGHALLGPAQVSFTTKVVTDIVITCTTNYPFSPVLYYNVTTTSPFTFYLRVPSWSVLDNSSITVNDNEAIPLTPDPRTGMMPVLLGFGTSAVTYTIGANVRVEQRANSTIAVYYGAILYALDVGQIVTTLPNSLYNASYSNASPYDTSAPLIPNEVHDFAFTNTESWNMAIDISSLTFHTTFNNATEPALKNPIFDYQAPPTYISGKGCEVDWPLYNGLPAPLPALPEGVRHRSCTGNVTDVILRPYGSLKNHMAELPTVDLSIS</sequence>
<feature type="transmembrane region" description="Helical" evidence="1">
    <location>
        <begin position="43"/>
        <end position="61"/>
    </location>
</feature>
<gene>
    <name evidence="3" type="ORF">HO133_001426</name>
</gene>
<dbReference type="Pfam" id="PF07944">
    <property type="entry name" value="Beta-AFase-like_GH127_cat"/>
    <property type="match status" value="1"/>
</dbReference>
<dbReference type="InterPro" id="IPR008928">
    <property type="entry name" value="6-hairpin_glycosidase_sf"/>
</dbReference>
<reference evidence="3 4" key="1">
    <citation type="journal article" date="2020" name="Genomics">
        <title>Complete, high-quality genomes from long-read metagenomic sequencing of two wolf lichen thalli reveals enigmatic genome architecture.</title>
        <authorList>
            <person name="McKenzie S.K."/>
            <person name="Walston R.F."/>
            <person name="Allen J.L."/>
        </authorList>
    </citation>
    <scope>NUCLEOTIDE SEQUENCE [LARGE SCALE GENOMIC DNA]</scope>
    <source>
        <strain evidence="3">WasteWater1</strain>
    </source>
</reference>
<evidence type="ECO:0000313" key="3">
    <source>
        <dbReference type="EMBL" id="KAF6222340.1"/>
    </source>
</evidence>
<keyword evidence="1" id="KW-1133">Transmembrane helix</keyword>
<comment type="caution">
    <text evidence="3">The sequence shown here is derived from an EMBL/GenBank/DDBJ whole genome shotgun (WGS) entry which is preliminary data.</text>
</comment>
<dbReference type="InterPro" id="IPR012878">
    <property type="entry name" value="Beta-AFase-like_GH127_cat"/>
</dbReference>
<dbReference type="EMBL" id="JACCJB010000012">
    <property type="protein sequence ID" value="KAF6222340.1"/>
    <property type="molecule type" value="Genomic_DNA"/>
</dbReference>
<dbReference type="GeneID" id="59329842"/>
<dbReference type="Proteomes" id="UP000593566">
    <property type="component" value="Unassembled WGS sequence"/>
</dbReference>
<dbReference type="RefSeq" id="XP_037151775.1">
    <property type="nucleotide sequence ID" value="XM_037292356.1"/>
</dbReference>
<organism evidence="3 4">
    <name type="scientific">Letharia lupina</name>
    <dbReference type="NCBI Taxonomy" id="560253"/>
    <lineage>
        <taxon>Eukaryota</taxon>
        <taxon>Fungi</taxon>
        <taxon>Dikarya</taxon>
        <taxon>Ascomycota</taxon>
        <taxon>Pezizomycotina</taxon>
        <taxon>Lecanoromycetes</taxon>
        <taxon>OSLEUM clade</taxon>
        <taxon>Lecanoromycetidae</taxon>
        <taxon>Lecanorales</taxon>
        <taxon>Lecanorineae</taxon>
        <taxon>Parmeliaceae</taxon>
        <taxon>Letharia</taxon>
    </lineage>
</organism>
<evidence type="ECO:0000256" key="1">
    <source>
        <dbReference type="SAM" id="Phobius"/>
    </source>
</evidence>
<keyword evidence="4" id="KW-1185">Reference proteome</keyword>
<name>A0A8H6CFC5_9LECA</name>
<feature type="domain" description="Non-reducing end beta-L-arabinofuranosidase-like GH127 catalytic" evidence="2">
    <location>
        <begin position="155"/>
        <end position="478"/>
    </location>
</feature>
<keyword evidence="1" id="KW-0472">Membrane</keyword>